<evidence type="ECO:0000313" key="9">
    <source>
        <dbReference type="EMBL" id="ATY32636.1"/>
    </source>
</evidence>
<evidence type="ECO:0000256" key="2">
    <source>
        <dbReference type="ARBA" id="ARBA00022723"/>
    </source>
</evidence>
<evidence type="ECO:0000256" key="3">
    <source>
        <dbReference type="ARBA" id="ARBA00022842"/>
    </source>
</evidence>
<name>A0A2K8MJ92_9SPHN</name>
<dbReference type="SUPFAM" id="SSF51604">
    <property type="entry name" value="Enolase C-terminal domain-like"/>
    <property type="match status" value="1"/>
</dbReference>
<dbReference type="GO" id="GO:0046872">
    <property type="term" value="F:metal ion binding"/>
    <property type="evidence" value="ECO:0007669"/>
    <property type="project" value="UniProtKB-KW"/>
</dbReference>
<dbReference type="Proteomes" id="UP000229081">
    <property type="component" value="Chromosome"/>
</dbReference>
<comment type="cofactor">
    <cofactor evidence="6 7">
        <name>Mg(2+)</name>
        <dbReference type="ChEBI" id="CHEBI:18420"/>
    </cofactor>
    <text evidence="6 7">Binds 1 Mg(2+) ion per subunit.</text>
</comment>
<comment type="similarity">
    <text evidence="1 7">Belongs to the mandelate racemase/muconate lactonizing enzyme family.</text>
</comment>
<dbReference type="PANTHER" id="PTHR48080">
    <property type="entry name" value="D-GALACTONATE DEHYDRATASE-RELATED"/>
    <property type="match status" value="1"/>
</dbReference>
<dbReference type="EMBL" id="CP024923">
    <property type="protein sequence ID" value="ATY32636.1"/>
    <property type="molecule type" value="Genomic_DNA"/>
</dbReference>
<dbReference type="PANTHER" id="PTHR48080:SF3">
    <property type="entry name" value="ENOLASE SUPERFAMILY MEMBER DDB_G0284701"/>
    <property type="match status" value="1"/>
</dbReference>
<feature type="binding site" evidence="6">
    <location>
        <position position="175"/>
    </location>
    <ligand>
        <name>Mg(2+)</name>
        <dbReference type="ChEBI" id="CHEBI:18420"/>
    </ligand>
</feature>
<dbReference type="SFLD" id="SFLDG00180">
    <property type="entry name" value="muconate_cycloisomerase"/>
    <property type="match status" value="1"/>
</dbReference>
<keyword evidence="3 6" id="KW-0460">Magnesium</keyword>
<dbReference type="InterPro" id="IPR013341">
    <property type="entry name" value="Mandelate_racemase_N_dom"/>
</dbReference>
<evidence type="ECO:0000256" key="5">
    <source>
        <dbReference type="PIRSR" id="PIRSR634603-1"/>
    </source>
</evidence>
<accession>A0A2K8MJ92</accession>
<dbReference type="OrthoDB" id="9782675at2"/>
<evidence type="ECO:0000259" key="8">
    <source>
        <dbReference type="SMART" id="SM00922"/>
    </source>
</evidence>
<feature type="domain" description="Mandelate racemase/muconate lactonizing enzyme C-terminal" evidence="8">
    <location>
        <begin position="131"/>
        <end position="222"/>
    </location>
</feature>
<dbReference type="SUPFAM" id="SSF54826">
    <property type="entry name" value="Enolase N-terminal domain-like"/>
    <property type="match status" value="1"/>
</dbReference>
<feature type="active site" description="Proton acceptor; specific for (R)-substrate epimerization" evidence="5">
    <location>
        <position position="150"/>
    </location>
</feature>
<keyword evidence="4 7" id="KW-0413">Isomerase</keyword>
<dbReference type="GO" id="GO:0016855">
    <property type="term" value="F:racemase and epimerase activity, acting on amino acids and derivatives"/>
    <property type="evidence" value="ECO:0007669"/>
    <property type="project" value="UniProtKB-UniRule"/>
</dbReference>
<evidence type="ECO:0000256" key="6">
    <source>
        <dbReference type="PIRSR" id="PIRSR634603-3"/>
    </source>
</evidence>
<evidence type="ECO:0000313" key="10">
    <source>
        <dbReference type="Proteomes" id="UP000229081"/>
    </source>
</evidence>
<dbReference type="RefSeq" id="WP_100282443.1">
    <property type="nucleotide sequence ID" value="NZ_CP024923.1"/>
</dbReference>
<reference evidence="9 10" key="1">
    <citation type="submission" date="2017-11" db="EMBL/GenBank/DDBJ databases">
        <title>Complete genome sequence of Sphingomonas sp. Strain Cra20, a psychrotolerant potential plant growth promoting rhizobacteria.</title>
        <authorList>
            <person name="Luo Y."/>
        </authorList>
    </citation>
    <scope>NUCLEOTIDE SEQUENCE [LARGE SCALE GENOMIC DNA]</scope>
    <source>
        <strain evidence="9 10">Cra20</strain>
    </source>
</reference>
<dbReference type="KEGG" id="sphc:CVN68_12180"/>
<evidence type="ECO:0000256" key="1">
    <source>
        <dbReference type="ARBA" id="ARBA00008031"/>
    </source>
</evidence>
<dbReference type="Gene3D" id="3.30.390.10">
    <property type="entry name" value="Enolase-like, N-terminal domain"/>
    <property type="match status" value="1"/>
</dbReference>
<dbReference type="InterPro" id="IPR029017">
    <property type="entry name" value="Enolase-like_N"/>
</dbReference>
<dbReference type="SFLD" id="SFLDS00001">
    <property type="entry name" value="Enolase"/>
    <property type="match status" value="1"/>
</dbReference>
<dbReference type="InterPro" id="IPR034593">
    <property type="entry name" value="DgoD-like"/>
</dbReference>
<dbReference type="Pfam" id="PF02746">
    <property type="entry name" value="MR_MLE_N"/>
    <property type="match status" value="1"/>
</dbReference>
<keyword evidence="2 6" id="KW-0479">Metal-binding</keyword>
<dbReference type="CDD" id="cd03319">
    <property type="entry name" value="L-Ala-DL-Glu_epimerase"/>
    <property type="match status" value="1"/>
</dbReference>
<evidence type="ECO:0000256" key="7">
    <source>
        <dbReference type="RuleBase" id="RU366006"/>
    </source>
</evidence>
<dbReference type="EC" id="5.1.1.-" evidence="7"/>
<evidence type="ECO:0000256" key="4">
    <source>
        <dbReference type="ARBA" id="ARBA00023235"/>
    </source>
</evidence>
<dbReference type="AlphaFoldDB" id="A0A2K8MJ92"/>
<dbReference type="InterPro" id="IPR013342">
    <property type="entry name" value="Mandelate_racemase_C"/>
</dbReference>
<organism evidence="9 10">
    <name type="scientific">Sphingomonas psychrotolerans</name>
    <dbReference type="NCBI Taxonomy" id="1327635"/>
    <lineage>
        <taxon>Bacteria</taxon>
        <taxon>Pseudomonadati</taxon>
        <taxon>Pseudomonadota</taxon>
        <taxon>Alphaproteobacteria</taxon>
        <taxon>Sphingomonadales</taxon>
        <taxon>Sphingomonadaceae</taxon>
        <taxon>Sphingomonas</taxon>
    </lineage>
</organism>
<dbReference type="SFLD" id="SFLDF00010">
    <property type="entry name" value="dipeptide_epimerase"/>
    <property type="match status" value="1"/>
</dbReference>
<dbReference type="InterPro" id="IPR029065">
    <property type="entry name" value="Enolase_C-like"/>
</dbReference>
<proteinExistence type="inferred from homology"/>
<feature type="active site" description="Proton acceptor; specific for (S)-substrate epimerization" evidence="5">
    <location>
        <position position="246"/>
    </location>
</feature>
<protein>
    <recommendedName>
        <fullName evidence="7">Dipeptide epimerase</fullName>
        <ecNumber evidence="7">5.1.1.-</ecNumber>
    </recommendedName>
</protein>
<dbReference type="InterPro" id="IPR036849">
    <property type="entry name" value="Enolase-like_C_sf"/>
</dbReference>
<keyword evidence="10" id="KW-1185">Reference proteome</keyword>
<dbReference type="Gene3D" id="3.20.20.120">
    <property type="entry name" value="Enolase-like C-terminal domain"/>
    <property type="match status" value="1"/>
</dbReference>
<sequence>MSRTLRAQHDSFPLSQPFRISRGVKTQAEVVTVELAQGGVVGRGEGVPYARYGESIESALAGIEDVRVALEGGADRAQLLGLLPPGAARNALDCALWDLEARLSGRTVAAKIGAPEPERLISALTIGIDSPMTMAVAASRIADAPLIKVKVDATIPDTQIRAVRNAAPNAKLIVDPNESWDQQLVRAMQVVLVALRVDLLEQPVPADADEWLEDFTPEVPICADESVHVTADLDQVARRYQVVNVKLDKSGGLTEALALARGARERGLGLMTGCMISSSLSIAPALHIARMSDFVDLDGPIWLREDRPGGVRDEAGRLWPPQPGFWGTL</sequence>
<gene>
    <name evidence="9" type="ORF">CVN68_12180</name>
</gene>
<dbReference type="Pfam" id="PF13378">
    <property type="entry name" value="MR_MLE_C"/>
    <property type="match status" value="1"/>
</dbReference>
<dbReference type="InterPro" id="IPR034603">
    <property type="entry name" value="Dipeptide_epimerase"/>
</dbReference>
<dbReference type="SMART" id="SM00922">
    <property type="entry name" value="MR_MLE"/>
    <property type="match status" value="1"/>
</dbReference>
<dbReference type="NCBIfam" id="NF042940">
    <property type="entry name" value="racemase_DgcA"/>
    <property type="match status" value="1"/>
</dbReference>
<feature type="binding site" evidence="6">
    <location>
        <position position="224"/>
    </location>
    <ligand>
        <name>Mg(2+)</name>
        <dbReference type="ChEBI" id="CHEBI:18420"/>
    </ligand>
</feature>
<feature type="binding site" evidence="6">
    <location>
        <position position="201"/>
    </location>
    <ligand>
        <name>Mg(2+)</name>
        <dbReference type="ChEBI" id="CHEBI:18420"/>
    </ligand>
</feature>